<comment type="subcellular location">
    <subcellularLocation>
        <location evidence="1">Cell membrane</location>
        <topology evidence="1">Multi-pass membrane protein</topology>
    </subcellularLocation>
</comment>
<evidence type="ECO:0000256" key="4">
    <source>
        <dbReference type="ARBA" id="ARBA00022692"/>
    </source>
</evidence>
<feature type="transmembrane region" description="Helical" evidence="9">
    <location>
        <begin position="106"/>
        <end position="124"/>
    </location>
</feature>
<feature type="region of interest" description="Disordered" evidence="8">
    <location>
        <begin position="503"/>
        <end position="531"/>
    </location>
</feature>
<feature type="transmembrane region" description="Helical" evidence="9">
    <location>
        <begin position="325"/>
        <end position="343"/>
    </location>
</feature>
<feature type="compositionally biased region" description="Basic and acidic residues" evidence="8">
    <location>
        <begin position="17"/>
        <end position="27"/>
    </location>
</feature>
<keyword evidence="3" id="KW-0808">Transferase</keyword>
<feature type="transmembrane region" description="Helical" evidence="9">
    <location>
        <begin position="350"/>
        <end position="367"/>
    </location>
</feature>
<evidence type="ECO:0000256" key="8">
    <source>
        <dbReference type="SAM" id="MobiDB-lite"/>
    </source>
</evidence>
<gene>
    <name evidence="10" type="ORF">FFZ77_12500</name>
</gene>
<feature type="transmembrane region" description="Helical" evidence="9">
    <location>
        <begin position="269"/>
        <end position="287"/>
    </location>
</feature>
<sequence>MARSASESATGDAGDAGDVRDAGDAGDRPASPAGPSVSGPARAQTGPPAGPPADRPAGRCATAAGSPAGPSVGPRPGPPAVAVLRQRLPDTRRTVAALRAHPSGPALGLLLCAVLAGAFVLVTTVSTHRLWGVLAAAGYAVAALAASRHSAARATALAAVTTALLPLAVLCAADSAQLEVRVVEEAARDLLRSGTPYDTAPAEPADYNPYLPAMALFGIPGALLGLDPRWVFALCFLAALAYAGTLPPAPTAPKATPTPAAPKTPRVTAGALTLLIACPPVAMTLAVSGIDLPVIGLMALGLALAARGRPGAAGLVLGLASAMKWTAWPAAAVACALLFLRYGRGSAGRLAASAAAVLAVCVAPVAVRDPGAFAEHAVAFPLGLADVPSPAASPLPGQLLATALPGGDVVAVTLLAAAAVAMALSLVLRPPATVTAAVDRVALGLLAALLLAPATRYGYLLYPLVLSGWFRLVGADLGWFRPAGSDIRAAGSDIKAAGSDIRAAGWRGPSSSAGPSPPGAGWTAWRQPRRR</sequence>
<evidence type="ECO:0000256" key="3">
    <source>
        <dbReference type="ARBA" id="ARBA00022679"/>
    </source>
</evidence>
<comment type="similarity">
    <text evidence="7">Belongs to the glycosyltransferase 87 family.</text>
</comment>
<evidence type="ECO:0000256" key="1">
    <source>
        <dbReference type="ARBA" id="ARBA00004651"/>
    </source>
</evidence>
<keyword evidence="2" id="KW-1003">Cell membrane</keyword>
<feature type="transmembrane region" description="Helical" evidence="9">
    <location>
        <begin position="231"/>
        <end position="249"/>
    </location>
</feature>
<dbReference type="Pfam" id="PF09594">
    <property type="entry name" value="GT87"/>
    <property type="match status" value="1"/>
</dbReference>
<dbReference type="Proteomes" id="UP000460558">
    <property type="component" value="Unassembled WGS sequence"/>
</dbReference>
<feature type="transmembrane region" description="Helical" evidence="9">
    <location>
        <begin position="130"/>
        <end position="147"/>
    </location>
</feature>
<feature type="transmembrane region" description="Helical" evidence="9">
    <location>
        <begin position="409"/>
        <end position="429"/>
    </location>
</feature>
<feature type="transmembrane region" description="Helical" evidence="9">
    <location>
        <begin position="441"/>
        <end position="462"/>
    </location>
</feature>
<name>A0ABW9NSW7_9ACTN</name>
<keyword evidence="11" id="KW-1185">Reference proteome</keyword>
<evidence type="ECO:0000313" key="11">
    <source>
        <dbReference type="Proteomes" id="UP000460558"/>
    </source>
</evidence>
<feature type="region of interest" description="Disordered" evidence="8">
    <location>
        <begin position="1"/>
        <end position="80"/>
    </location>
</feature>
<evidence type="ECO:0000256" key="9">
    <source>
        <dbReference type="SAM" id="Phobius"/>
    </source>
</evidence>
<keyword evidence="4 9" id="KW-0812">Transmembrane</keyword>
<feature type="compositionally biased region" description="Low complexity" evidence="8">
    <location>
        <begin position="1"/>
        <end position="13"/>
    </location>
</feature>
<feature type="compositionally biased region" description="Low complexity" evidence="8">
    <location>
        <begin position="58"/>
        <end position="72"/>
    </location>
</feature>
<evidence type="ECO:0000256" key="6">
    <source>
        <dbReference type="ARBA" id="ARBA00023136"/>
    </source>
</evidence>
<evidence type="ECO:0000313" key="10">
    <source>
        <dbReference type="EMBL" id="MQS36395.1"/>
    </source>
</evidence>
<keyword evidence="5 9" id="KW-1133">Transmembrane helix</keyword>
<organism evidence="10 11">
    <name type="scientific">Streptomyces katsurahamanus</name>
    <dbReference type="NCBI Taxonomy" id="2577098"/>
    <lineage>
        <taxon>Bacteria</taxon>
        <taxon>Bacillati</taxon>
        <taxon>Actinomycetota</taxon>
        <taxon>Actinomycetes</taxon>
        <taxon>Kitasatosporales</taxon>
        <taxon>Streptomycetaceae</taxon>
        <taxon>Streptomyces</taxon>
    </lineage>
</organism>
<comment type="caution">
    <text evidence="10">The sequence shown here is derived from an EMBL/GenBank/DDBJ whole genome shotgun (WGS) entry which is preliminary data.</text>
</comment>
<feature type="transmembrane region" description="Helical" evidence="9">
    <location>
        <begin position="294"/>
        <end position="319"/>
    </location>
</feature>
<protein>
    <submittedName>
        <fullName evidence="10">DUF2029 domain-containing protein</fullName>
    </submittedName>
</protein>
<proteinExistence type="inferred from homology"/>
<dbReference type="EMBL" id="VDEQ01000129">
    <property type="protein sequence ID" value="MQS36395.1"/>
    <property type="molecule type" value="Genomic_DNA"/>
</dbReference>
<evidence type="ECO:0000256" key="2">
    <source>
        <dbReference type="ARBA" id="ARBA00022475"/>
    </source>
</evidence>
<accession>A0ABW9NSW7</accession>
<evidence type="ECO:0000256" key="5">
    <source>
        <dbReference type="ARBA" id="ARBA00022989"/>
    </source>
</evidence>
<dbReference type="InterPro" id="IPR018584">
    <property type="entry name" value="GT87"/>
</dbReference>
<keyword evidence="6 9" id="KW-0472">Membrane</keyword>
<feature type="compositionally biased region" description="Low complexity" evidence="8">
    <location>
        <begin position="28"/>
        <end position="47"/>
    </location>
</feature>
<reference evidence="10 11" key="1">
    <citation type="submission" date="2019-06" db="EMBL/GenBank/DDBJ databases">
        <title>Comparative genomics and metabolomics analyses of clavulanic acid producing Streptomyces species provides insight into specialized metabolism and evolution of beta-lactam biosynthetic gene clusters.</title>
        <authorList>
            <person name="Moore M.A."/>
            <person name="Cruz-Morales P."/>
            <person name="Barona Gomez F."/>
            <person name="Kapil T."/>
        </authorList>
    </citation>
    <scope>NUCLEOTIDE SEQUENCE [LARGE SCALE GENOMIC DNA]</scope>
    <source>
        <strain evidence="10 11">T-272</strain>
    </source>
</reference>
<feature type="compositionally biased region" description="Low complexity" evidence="8">
    <location>
        <begin position="503"/>
        <end position="522"/>
    </location>
</feature>
<evidence type="ECO:0000256" key="7">
    <source>
        <dbReference type="ARBA" id="ARBA00024033"/>
    </source>
</evidence>